<evidence type="ECO:0000256" key="1">
    <source>
        <dbReference type="PIRNR" id="PIRNR021497"/>
    </source>
</evidence>
<comment type="similarity">
    <text evidence="1">Belongs to the Stf0 sulfotransferase family.</text>
</comment>
<comment type="pathway">
    <text evidence="1">Glycolipid metabolism.</text>
</comment>
<dbReference type="Gene3D" id="3.40.50.300">
    <property type="entry name" value="P-loop containing nucleotide triphosphate hydrolases"/>
    <property type="match status" value="1"/>
</dbReference>
<keyword evidence="1" id="KW-0808">Transferase</keyword>
<proteinExistence type="inferred from homology"/>
<name>A0ABP9I3T9_9ACTN</name>
<keyword evidence="5" id="KW-1185">Reference proteome</keyword>
<comment type="caution">
    <text evidence="4">The sequence shown here is derived from an EMBL/GenBank/DDBJ whole genome shotgun (WGS) entry which is preliminary data.</text>
</comment>
<organism evidence="4 5">
    <name type="scientific">Kineococcus glutinatus</name>
    <dbReference type="NCBI Taxonomy" id="1070872"/>
    <lineage>
        <taxon>Bacteria</taxon>
        <taxon>Bacillati</taxon>
        <taxon>Actinomycetota</taxon>
        <taxon>Actinomycetes</taxon>
        <taxon>Kineosporiales</taxon>
        <taxon>Kineosporiaceae</taxon>
        <taxon>Kineococcus</taxon>
    </lineage>
</organism>
<comment type="catalytic activity">
    <reaction evidence="1">
        <text>alpha,alpha-trehalose + 3'-phosphoadenylyl sulfate = 2-O-sulfo-alpha,alpha-trehalose + adenosine 3',5'-bisphosphate + H(+)</text>
        <dbReference type="Rhea" id="RHEA:41608"/>
        <dbReference type="ChEBI" id="CHEBI:15378"/>
        <dbReference type="ChEBI" id="CHEBI:16551"/>
        <dbReference type="ChEBI" id="CHEBI:58339"/>
        <dbReference type="ChEBI" id="CHEBI:58343"/>
        <dbReference type="ChEBI" id="CHEBI:60091"/>
        <dbReference type="EC" id="2.8.2.37"/>
    </reaction>
</comment>
<dbReference type="RefSeq" id="WP_345713046.1">
    <property type="nucleotide sequence ID" value="NZ_BAABIL010000420.1"/>
</dbReference>
<dbReference type="EMBL" id="BAABIL010000420">
    <property type="protein sequence ID" value="GAA4986523.1"/>
    <property type="molecule type" value="Genomic_DNA"/>
</dbReference>
<comment type="function">
    <text evidence="1">Catalyzes the sulfuryl group transfer from 3'-phosphoadenosine-5'-phosphosulfate (PAPS) to trehalose, leading to trehalose-2-sulfate (T2S).</text>
</comment>
<evidence type="ECO:0000259" key="3">
    <source>
        <dbReference type="Pfam" id="PF09037"/>
    </source>
</evidence>
<dbReference type="InterPro" id="IPR024628">
    <property type="entry name" value="Sulfotransferase_Stf0_dom"/>
</dbReference>
<accession>A0ABP9I3T9</accession>
<sequence length="262" mass="29464">MPTQRRPYLVCASQRSGSTLVCETLRATGVAGNPLEHFQHLRRSGCAPQPRDWFADVEDPTVLELLAPLRPDVPRPETPVRWRERVLAEGRTPNGVWGGKLMWNQVPELLGHLDGLPGRSGTDLRSAVLDLLGEDPVYVHVFRPDVVPQAVSMWRAVQTQQWRGDGDPSVDDGARYHAGGIRHLEEILLDQERGWRTWFATEGIEPLEISYEHLSKDPQGQVTAVLRAIGIDDVDAPPPPLRRQGNSRSTEWVERYRAERAS</sequence>
<dbReference type="InterPro" id="IPR015124">
    <property type="entry name" value="Stf0"/>
</dbReference>
<evidence type="ECO:0000256" key="2">
    <source>
        <dbReference type="SAM" id="MobiDB-lite"/>
    </source>
</evidence>
<protein>
    <recommendedName>
        <fullName evidence="1">Trehalose 2-sulfotransferase</fullName>
    </recommendedName>
</protein>
<dbReference type="PIRSF" id="PIRSF021497">
    <property type="entry name" value="Sulphotransferase_Stf0"/>
    <property type="match status" value="1"/>
</dbReference>
<dbReference type="Pfam" id="PF09037">
    <property type="entry name" value="Sulphotransf"/>
    <property type="match status" value="1"/>
</dbReference>
<dbReference type="SUPFAM" id="SSF52540">
    <property type="entry name" value="P-loop containing nucleoside triphosphate hydrolases"/>
    <property type="match status" value="1"/>
</dbReference>
<keyword evidence="1" id="KW-0119">Carbohydrate metabolism</keyword>
<evidence type="ECO:0000313" key="4">
    <source>
        <dbReference type="EMBL" id="GAA4986523.1"/>
    </source>
</evidence>
<gene>
    <name evidence="4" type="ORF">GCM10023225_26070</name>
</gene>
<dbReference type="InterPro" id="IPR027417">
    <property type="entry name" value="P-loop_NTPase"/>
</dbReference>
<reference evidence="5" key="1">
    <citation type="journal article" date="2019" name="Int. J. Syst. Evol. Microbiol.">
        <title>The Global Catalogue of Microorganisms (GCM) 10K type strain sequencing project: providing services to taxonomists for standard genome sequencing and annotation.</title>
        <authorList>
            <consortium name="The Broad Institute Genomics Platform"/>
            <consortium name="The Broad Institute Genome Sequencing Center for Infectious Disease"/>
            <person name="Wu L."/>
            <person name="Ma J."/>
        </authorList>
    </citation>
    <scope>NUCLEOTIDE SEQUENCE [LARGE SCALE GENOMIC DNA]</scope>
    <source>
        <strain evidence="5">JCM 18126</strain>
    </source>
</reference>
<feature type="region of interest" description="Disordered" evidence="2">
    <location>
        <begin position="235"/>
        <end position="254"/>
    </location>
</feature>
<feature type="domain" description="Sulphotransferase Stf0" evidence="3">
    <location>
        <begin position="8"/>
        <end position="259"/>
    </location>
</feature>
<dbReference type="Proteomes" id="UP001501195">
    <property type="component" value="Unassembled WGS sequence"/>
</dbReference>
<evidence type="ECO:0000313" key="5">
    <source>
        <dbReference type="Proteomes" id="UP001501195"/>
    </source>
</evidence>